<sequence length="81" mass="9540">MTIKIIENNKKTIKLEIVIDLESENFLETEERIMDKVNEIGQTLTKEALKKLDIKETVLSINEQNHYAKEVKKNIRPLMEK</sequence>
<dbReference type="AlphaFoldDB" id="A0A6S6U1M3"/>
<dbReference type="EMBL" id="CACVAZ010000134">
    <property type="protein sequence ID" value="CAA6820619.1"/>
    <property type="molecule type" value="Genomic_DNA"/>
</dbReference>
<organism evidence="1">
    <name type="scientific">uncultured Sulfurovum sp</name>
    <dbReference type="NCBI Taxonomy" id="269237"/>
    <lineage>
        <taxon>Bacteria</taxon>
        <taxon>Pseudomonadati</taxon>
        <taxon>Campylobacterota</taxon>
        <taxon>Epsilonproteobacteria</taxon>
        <taxon>Campylobacterales</taxon>
        <taxon>Sulfurovaceae</taxon>
        <taxon>Sulfurovum</taxon>
        <taxon>environmental samples</taxon>
    </lineage>
</organism>
<evidence type="ECO:0000313" key="1">
    <source>
        <dbReference type="EMBL" id="CAA6820619.1"/>
    </source>
</evidence>
<reference evidence="1" key="1">
    <citation type="submission" date="2020-01" db="EMBL/GenBank/DDBJ databases">
        <authorList>
            <person name="Meier V. D."/>
            <person name="Meier V D."/>
        </authorList>
    </citation>
    <scope>NUCLEOTIDE SEQUENCE</scope>
    <source>
        <strain evidence="1">HLG_WM_MAG_02</strain>
    </source>
</reference>
<name>A0A6S6U1M3_9BACT</name>
<accession>A0A6S6U1M3</accession>
<protein>
    <submittedName>
        <fullName evidence="1">Uncharacterized protein</fullName>
    </submittedName>
</protein>
<proteinExistence type="predicted"/>
<gene>
    <name evidence="1" type="ORF">HELGO_WM47730</name>
</gene>